<evidence type="ECO:0000313" key="3">
    <source>
        <dbReference type="Proteomes" id="UP000256305"/>
    </source>
</evidence>
<proteinExistence type="predicted"/>
<organism evidence="2 3">
    <name type="scientific">Halobacillus trueperi</name>
    <dbReference type="NCBI Taxonomy" id="156205"/>
    <lineage>
        <taxon>Bacteria</taxon>
        <taxon>Bacillati</taxon>
        <taxon>Bacillota</taxon>
        <taxon>Bacilli</taxon>
        <taxon>Bacillales</taxon>
        <taxon>Bacillaceae</taxon>
        <taxon>Halobacillus</taxon>
    </lineage>
</organism>
<dbReference type="EMBL" id="QUAE01000006">
    <property type="protein sequence ID" value="REJ09358.1"/>
    <property type="molecule type" value="Genomic_DNA"/>
</dbReference>
<dbReference type="Proteomes" id="UP000256305">
    <property type="component" value="Unassembled WGS sequence"/>
</dbReference>
<protein>
    <submittedName>
        <fullName evidence="2">Uncharacterized protein</fullName>
    </submittedName>
</protein>
<comment type="caution">
    <text evidence="2">The sequence shown here is derived from an EMBL/GenBank/DDBJ whole genome shotgun (WGS) entry which is preliminary data.</text>
</comment>
<gene>
    <name evidence="2" type="ORF">DYE48_09705</name>
</gene>
<sequence length="84" mass="9608">MPLLFEECFEILSRTKGFWEWGNSCGKKVLGETPQDEVRGGSPRSRGKRAIPRSPRPLNKSLEIESSTIQSFIGKFFTDNLVYR</sequence>
<feature type="region of interest" description="Disordered" evidence="1">
    <location>
        <begin position="32"/>
        <end position="58"/>
    </location>
</feature>
<accession>A0A3E0J8T0</accession>
<dbReference type="AlphaFoldDB" id="A0A3E0J8T0"/>
<name>A0A3E0J8T0_9BACI</name>
<reference evidence="2 3" key="1">
    <citation type="submission" date="2018-08" db="EMBL/GenBank/DDBJ databases">
        <title>Genome sequence of Halobacillus trueperi KCTC 3686.</title>
        <authorList>
            <person name="Cho K.H."/>
            <person name="Kwak M.-J."/>
            <person name="Kim B.-Y."/>
            <person name="Chun J."/>
        </authorList>
    </citation>
    <scope>NUCLEOTIDE SEQUENCE [LARGE SCALE GENOMIC DNA]</scope>
    <source>
        <strain evidence="2 3">KCTC 3686</strain>
    </source>
</reference>
<evidence type="ECO:0000313" key="2">
    <source>
        <dbReference type="EMBL" id="REJ09358.1"/>
    </source>
</evidence>
<keyword evidence="3" id="KW-1185">Reference proteome</keyword>
<evidence type="ECO:0000256" key="1">
    <source>
        <dbReference type="SAM" id="MobiDB-lite"/>
    </source>
</evidence>